<dbReference type="HOGENOM" id="CLU_2033667_0_0_4"/>
<keyword evidence="2" id="KW-0808">Transferase</keyword>
<evidence type="ECO:0000313" key="2">
    <source>
        <dbReference type="EMBL" id="ABF76844.1"/>
    </source>
</evidence>
<evidence type="ECO:0000256" key="1">
    <source>
        <dbReference type="SAM" id="MobiDB-lite"/>
    </source>
</evidence>
<dbReference type="GO" id="GO:0016740">
    <property type="term" value="F:transferase activity"/>
    <property type="evidence" value="ECO:0007669"/>
    <property type="project" value="UniProtKB-KW"/>
</dbReference>
<proteinExistence type="predicted"/>
<protein>
    <submittedName>
        <fullName evidence="2">Ornithine carbamoyltransferase</fullName>
    </submittedName>
</protein>
<organism evidence="2">
    <name type="scientific">Burkholderia orbicola (strain AU 1054)</name>
    <dbReference type="NCBI Taxonomy" id="331271"/>
    <lineage>
        <taxon>Bacteria</taxon>
        <taxon>Pseudomonadati</taxon>
        <taxon>Pseudomonadota</taxon>
        <taxon>Betaproteobacteria</taxon>
        <taxon>Burkholderiales</taxon>
        <taxon>Burkholderiaceae</taxon>
        <taxon>Burkholderia</taxon>
        <taxon>Burkholderia cepacia complex</taxon>
        <taxon>Burkholderia orbicola</taxon>
    </lineage>
</organism>
<sequence length="121" mass="13159">MSRQRRLDTRTQSWRGGGTSRSISRKRGVDARRRWTAPDVCSARLVSGRARKALPAGLEKTFELYRSAPSRVVPTALFPHRGSGAAILPRVVPRLVKAQKILYAALSYPHPTAAPSGLAAG</sequence>
<accession>A0A0H2XQW1</accession>
<gene>
    <name evidence="2" type="ordered locus">Bcen_1941</name>
</gene>
<feature type="region of interest" description="Disordered" evidence="1">
    <location>
        <begin position="1"/>
        <end position="29"/>
    </location>
</feature>
<reference evidence="2" key="1">
    <citation type="submission" date="2006-05" db="EMBL/GenBank/DDBJ databases">
        <title>Complete sequence of chromosome 1 of Burkholderia cenocepacia AU 1054.</title>
        <authorList>
            <consortium name="US DOE Joint Genome Institute"/>
            <person name="Copeland A."/>
            <person name="Lucas S."/>
            <person name="Lapidus A."/>
            <person name="Barry K."/>
            <person name="Detter J.C."/>
            <person name="Glavina del Rio T."/>
            <person name="Hammon N."/>
            <person name="Israni S."/>
            <person name="Dalin E."/>
            <person name="Tice H."/>
            <person name="Pitluck S."/>
            <person name="Chain P."/>
            <person name="Malfatti S."/>
            <person name="Shin M."/>
            <person name="Vergez L."/>
            <person name="Schmutz J."/>
            <person name="Larimer F."/>
            <person name="Land M."/>
            <person name="Hauser L."/>
            <person name="Kyrpides N."/>
            <person name="Lykidis A."/>
            <person name="LiPuma J.J."/>
            <person name="Konstantinidis K."/>
            <person name="Tiedje J.M."/>
            <person name="Richardson P."/>
        </authorList>
    </citation>
    <scope>NUCLEOTIDE SEQUENCE [LARGE SCALE GENOMIC DNA]</scope>
    <source>
        <strain evidence="2">AU 1054</strain>
    </source>
</reference>
<name>A0A0H2XQW1_BURO1</name>
<dbReference type="AlphaFoldDB" id="A0A0H2XQW1"/>
<dbReference type="EMBL" id="CP000378">
    <property type="protein sequence ID" value="ABF76844.1"/>
    <property type="molecule type" value="Genomic_DNA"/>
</dbReference>